<dbReference type="PANTHER" id="PTHR35218:SF9">
    <property type="entry name" value="ENDONUCLEASE_EXONUCLEASE_PHOSPHATASE DOMAIN-CONTAINING PROTEIN"/>
    <property type="match status" value="1"/>
</dbReference>
<proteinExistence type="predicted"/>
<sequence length="147" mass="16824">MMFPEKEDKKIHSQLPVAPKKCSFDLKPPLNTALAKYAVVMTPTMYRSRFLNKENQGPYSPTMSGLLMNQPSSFIVWNTNGANSDDFKRNFKELIRSHSTCMVALLETKMENHINLNDEFGFDDYYEVPAQGRSGVLCCFGFPAWLR</sequence>
<evidence type="ECO:0000313" key="2">
    <source>
        <dbReference type="Proteomes" id="UP001234989"/>
    </source>
</evidence>
<accession>A0AAF0ZMW6</accession>
<name>A0AAF0ZMW6_SOLVR</name>
<dbReference type="PANTHER" id="PTHR35218">
    <property type="entry name" value="RNASE H DOMAIN-CONTAINING PROTEIN"/>
    <property type="match status" value="1"/>
</dbReference>
<dbReference type="EMBL" id="CP133619">
    <property type="protein sequence ID" value="WMV43458.1"/>
    <property type="molecule type" value="Genomic_DNA"/>
</dbReference>
<gene>
    <name evidence="1" type="ORF">MTR67_036843</name>
</gene>
<dbReference type="AlphaFoldDB" id="A0AAF0ZMW6"/>
<protein>
    <submittedName>
        <fullName evidence="1">Uncharacterized protein</fullName>
    </submittedName>
</protein>
<dbReference type="Proteomes" id="UP001234989">
    <property type="component" value="Chromosome 8"/>
</dbReference>
<organism evidence="1 2">
    <name type="scientific">Solanum verrucosum</name>
    <dbReference type="NCBI Taxonomy" id="315347"/>
    <lineage>
        <taxon>Eukaryota</taxon>
        <taxon>Viridiplantae</taxon>
        <taxon>Streptophyta</taxon>
        <taxon>Embryophyta</taxon>
        <taxon>Tracheophyta</taxon>
        <taxon>Spermatophyta</taxon>
        <taxon>Magnoliopsida</taxon>
        <taxon>eudicotyledons</taxon>
        <taxon>Gunneridae</taxon>
        <taxon>Pentapetalae</taxon>
        <taxon>asterids</taxon>
        <taxon>lamiids</taxon>
        <taxon>Solanales</taxon>
        <taxon>Solanaceae</taxon>
        <taxon>Solanoideae</taxon>
        <taxon>Solaneae</taxon>
        <taxon>Solanum</taxon>
    </lineage>
</organism>
<keyword evidence="2" id="KW-1185">Reference proteome</keyword>
<reference evidence="1" key="1">
    <citation type="submission" date="2023-08" db="EMBL/GenBank/DDBJ databases">
        <title>A de novo genome assembly of Solanum verrucosum Schlechtendal, a Mexican diploid species geographically isolated from the other diploid A-genome species in potato relatives.</title>
        <authorList>
            <person name="Hosaka K."/>
        </authorList>
    </citation>
    <scope>NUCLEOTIDE SEQUENCE</scope>
    <source>
        <tissue evidence="1">Young leaves</tissue>
    </source>
</reference>
<evidence type="ECO:0000313" key="1">
    <source>
        <dbReference type="EMBL" id="WMV43458.1"/>
    </source>
</evidence>